<proteinExistence type="predicted"/>
<name>A0A438AIF9_9RHOB</name>
<dbReference type="OrthoDB" id="7821733at2"/>
<evidence type="ECO:0000313" key="1">
    <source>
        <dbReference type="EMBL" id="RVV98418.1"/>
    </source>
</evidence>
<dbReference type="AlphaFoldDB" id="A0A438AIF9"/>
<organism evidence="1 2">
    <name type="scientific">Mesobaculum littorinae</name>
    <dbReference type="NCBI Taxonomy" id="2486419"/>
    <lineage>
        <taxon>Bacteria</taxon>
        <taxon>Pseudomonadati</taxon>
        <taxon>Pseudomonadota</taxon>
        <taxon>Alphaproteobacteria</taxon>
        <taxon>Rhodobacterales</taxon>
        <taxon>Roseobacteraceae</taxon>
        <taxon>Mesobaculum</taxon>
    </lineage>
</organism>
<dbReference type="Proteomes" id="UP000285908">
    <property type="component" value="Unassembled WGS sequence"/>
</dbReference>
<comment type="caution">
    <text evidence="1">The sequence shown here is derived from an EMBL/GenBank/DDBJ whole genome shotgun (WGS) entry which is preliminary data.</text>
</comment>
<evidence type="ECO:0000313" key="2">
    <source>
        <dbReference type="Proteomes" id="UP000285908"/>
    </source>
</evidence>
<reference evidence="1 2" key="1">
    <citation type="submission" date="2018-11" db="EMBL/GenBank/DDBJ databases">
        <title>Mesobaculum littorinae gen. nov., sp. nov., isolated from Littorina scabra that represents a novel genus of the order Rhodobacteraceae.</title>
        <authorList>
            <person name="Li F."/>
        </authorList>
    </citation>
    <scope>NUCLEOTIDE SEQUENCE [LARGE SCALE GENOMIC DNA]</scope>
    <source>
        <strain evidence="1 2">M0103</strain>
    </source>
</reference>
<protein>
    <submittedName>
        <fullName evidence="1">Uncharacterized protein</fullName>
    </submittedName>
</protein>
<gene>
    <name evidence="1" type="ORF">EKE94_05720</name>
</gene>
<keyword evidence="2" id="KW-1185">Reference proteome</keyword>
<dbReference type="RefSeq" id="WP_127905651.1">
    <property type="nucleotide sequence ID" value="NZ_RQXX01000002.1"/>
</dbReference>
<accession>A0A438AIF9</accession>
<dbReference type="EMBL" id="RQXX01000002">
    <property type="protein sequence ID" value="RVV98418.1"/>
    <property type="molecule type" value="Genomic_DNA"/>
</dbReference>
<sequence length="184" mass="18988">MNRFFLRLFRGIGRGAGRGAGRAAIGPVCLSAAGAFLSGSLPAAAEAWRVIDTQGRAGAEVCPVDGPTSRETFCFALACSPGGPPGFEIRTWGLTLPAESYAIEIGIDGARAGLLPMTPLAEGEETVLRSDWRGDADAALAEAMRRGGAATLNIDLGYFAFAQPLSLDGSAVALEKALGMCRTP</sequence>